<proteinExistence type="predicted"/>
<accession>A0A7T2VZF6</accession>
<dbReference type="InterPro" id="IPR001826">
    <property type="entry name" value="RHS"/>
</dbReference>
<dbReference type="Proteomes" id="UP000594778">
    <property type="component" value="Chromosome"/>
</dbReference>
<feature type="domain" description="RHS protein conserved region" evidence="2">
    <location>
        <begin position="1096"/>
        <end position="1129"/>
    </location>
</feature>
<feature type="compositionally biased region" description="Pro residues" evidence="1">
    <location>
        <begin position="836"/>
        <end position="853"/>
    </location>
</feature>
<reference evidence="4 5" key="1">
    <citation type="submission" date="2020-12" db="EMBL/GenBank/DDBJ databases">
        <title>FDA dAtabase for Regulatory Grade micrObial Sequences (FDA-ARGOS): Supporting development and validation of Infectious Disease Dx tests.</title>
        <authorList>
            <person name="Sproer C."/>
            <person name="Gronow S."/>
            <person name="Severitt S."/>
            <person name="Schroder I."/>
            <person name="Tallon L."/>
            <person name="Sadzewicz L."/>
            <person name="Zhao X."/>
            <person name="Boylan J."/>
            <person name="Ott S."/>
            <person name="Bowen H."/>
            <person name="Vavikolanu K."/>
            <person name="Mehta A."/>
            <person name="Aluvathingal J."/>
            <person name="Nadendla S."/>
            <person name="Lowell S."/>
            <person name="Myers T."/>
            <person name="Yan Y."/>
            <person name="Sichtig H."/>
        </authorList>
    </citation>
    <scope>NUCLEOTIDE SEQUENCE [LARGE SCALE GENOMIC DNA]</scope>
    <source>
        <strain evidence="4 5">FDAARGOS_909</strain>
    </source>
</reference>
<evidence type="ECO:0000259" key="3">
    <source>
        <dbReference type="Pfam" id="PF20148"/>
    </source>
</evidence>
<gene>
    <name evidence="4" type="ORF">I6G66_00905</name>
</gene>
<organism evidence="4 5">
    <name type="scientific">Delftia acidovorans</name>
    <name type="common">Pseudomonas acidovorans</name>
    <name type="synonym">Comamonas acidovorans</name>
    <dbReference type="NCBI Taxonomy" id="80866"/>
    <lineage>
        <taxon>Bacteria</taxon>
        <taxon>Pseudomonadati</taxon>
        <taxon>Pseudomonadota</taxon>
        <taxon>Betaproteobacteria</taxon>
        <taxon>Burkholderiales</taxon>
        <taxon>Comamonadaceae</taxon>
        <taxon>Delftia</taxon>
    </lineage>
</organism>
<dbReference type="Gene3D" id="2.180.10.10">
    <property type="entry name" value="RHS repeat-associated core"/>
    <property type="match status" value="2"/>
</dbReference>
<evidence type="ECO:0000313" key="5">
    <source>
        <dbReference type="Proteomes" id="UP000594778"/>
    </source>
</evidence>
<dbReference type="EMBL" id="CP065668">
    <property type="protein sequence ID" value="QPS08665.1"/>
    <property type="molecule type" value="Genomic_DNA"/>
</dbReference>
<dbReference type="Pfam" id="PF20148">
    <property type="entry name" value="DUF6531"/>
    <property type="match status" value="1"/>
</dbReference>
<feature type="domain" description="DUF6531" evidence="3">
    <location>
        <begin position="7"/>
        <end position="80"/>
    </location>
</feature>
<dbReference type="NCBIfam" id="TIGR03696">
    <property type="entry name" value="Rhs_assc_core"/>
    <property type="match status" value="1"/>
</dbReference>
<dbReference type="InterPro" id="IPR031325">
    <property type="entry name" value="RHS_repeat"/>
</dbReference>
<dbReference type="SUPFAM" id="SSF69322">
    <property type="entry name" value="Tricorn protease domain 2"/>
    <property type="match status" value="1"/>
</dbReference>
<dbReference type="InterPro" id="IPR022385">
    <property type="entry name" value="Rhs_assc_core"/>
</dbReference>
<dbReference type="InterPro" id="IPR006530">
    <property type="entry name" value="YD"/>
</dbReference>
<feature type="region of interest" description="Disordered" evidence="1">
    <location>
        <begin position="829"/>
        <end position="857"/>
    </location>
</feature>
<evidence type="ECO:0000259" key="2">
    <source>
        <dbReference type="Pfam" id="PF03527"/>
    </source>
</evidence>
<sequence length="1362" mass="152510">MSANPETIQLAYGACVLNGVNERDFVIDGAMPLHWQRTYLSDNAHAGLLGRGWTVPMSLHLLAMPEEVVLIDAQGRRISFPHLEAGQQFYSRYEHITLRCVGGASWEVVSQDGTRLLFGRGDEAPGAAAAAATRYIPLAGVEDSNGNGFHLQYDAAGLPVTLRRTDGVQVGFAYDWSIVPGSPRLVQVLWHGQLEEEAPAPAQAPLLVSYRYSKDGALSEVVDDTGVVCQRFTYVDHRLVERQEASGLVVRYEWSSLQPEAKVLAMRHSTGAQWHMRYDDAAHTVQVTHSSGTMSRSFEQRFDADGHLLASVDALGGVTRLERDAYGNVLSHTDAQGNITTYQYDARGRTTLAQLPDGSQESTQWLQGQDKPVAITDALGRITRFEWDERGNLLSTTAADGSTTRYRYDQRGLPVTITDALGKSRQLQYDGLGQLVQYTDCSGQPTQLQWDLEGNVLSITDALGHKTLHGYTRLNRVRRLTLLRAADGCEERFAYDPAGRLIAHQDPLGQNTRYQLDVYGNPLARTNALGHSLQYEYDGFGRLTRLINENGAHYRFAWDALDRLLAEQGFDGRRLDYRYNRVGHLLEMVDGLPQGATWMGRDPSAIRTYYQRDAMGRMLERRAHKRGQPPTRTRLAYDAAGQLTMARNANARVQLLYNPVGQIASEILHTRLGQHGALTHRYDLLGNRISTCLPDGRTIHTLTYGSGHVHQIHIDGEVICDFERDALHREIERSQGTLRSRYHLDPLGRLLASQAGPASDGASTAPAASTHNTTSGQSIARRYSYDAAGQLQSIDDSRTGRTLYQYDAIGRLTQALAGHAAERFAFDPAHNLIDPDQPPPQQASPASPRPPGTETPDEQWARYVREHLSDPNFNLLQLRDDALIANADPAQWDRVAGNRLKVWQEHRYEYDTWGNCTDKRSGKHQIQHFTWDAEHQLIAVHTENQNQRQGEQAHWRYAYDPFGRRIAKWQEHHAPAVQKKLARHAVTHFLWDGNRLLAEHALQHKDGKDTTSHRLYLYEPDSFVPLAQVQSLWSKDQQARDKALGSPFVQQALHEARNDDKVWNTKVLPLQRKLQSRLKGVVPQEAPPKALQNQILHVHTDHLGTPRELTNAEGHIVWAASYKAWGATASIDHPAVLQTVRMGNTLTQHWVEQDQDSRPEQHLRFQGQYFDVETGLHYNRFRYYDPDVGRFVSQDPIGLAGGVNTYQYAENPIIWVDIFGLARMRGATSKVSTSKGSSSLPNLPKGVHSEIRNLDVLNKQGALRGQHVTISDIEGHFGTGNIPVGMCCKCRLNMFDSLIEGGATGVTIPETRANKVVGQITIKRENFLKAQKDLGDMLSNIPQSKTLCRSNSSWDILKKYSS</sequence>
<feature type="compositionally biased region" description="Polar residues" evidence="1">
    <location>
        <begin position="766"/>
        <end position="778"/>
    </location>
</feature>
<evidence type="ECO:0000313" key="4">
    <source>
        <dbReference type="EMBL" id="QPS08665.1"/>
    </source>
</evidence>
<name>A0A7T2VZF6_DELAC</name>
<dbReference type="RefSeq" id="WP_197955904.1">
    <property type="nucleotide sequence ID" value="NZ_CP065668.1"/>
</dbReference>
<evidence type="ECO:0000256" key="1">
    <source>
        <dbReference type="SAM" id="MobiDB-lite"/>
    </source>
</evidence>
<dbReference type="PANTHER" id="PTHR32305:SF15">
    <property type="entry name" value="PROTEIN RHSA-RELATED"/>
    <property type="match status" value="1"/>
</dbReference>
<dbReference type="InterPro" id="IPR045351">
    <property type="entry name" value="DUF6531"/>
</dbReference>
<protein>
    <submittedName>
        <fullName evidence="4">RHS repeat protein</fullName>
    </submittedName>
</protein>
<dbReference type="InterPro" id="IPR050708">
    <property type="entry name" value="T6SS_VgrG/RHS"/>
</dbReference>
<dbReference type="PANTHER" id="PTHR32305">
    <property type="match status" value="1"/>
</dbReference>
<dbReference type="Pfam" id="PF05593">
    <property type="entry name" value="RHS_repeat"/>
    <property type="match status" value="6"/>
</dbReference>
<dbReference type="NCBIfam" id="TIGR01643">
    <property type="entry name" value="YD_repeat_2x"/>
    <property type="match status" value="8"/>
</dbReference>
<feature type="region of interest" description="Disordered" evidence="1">
    <location>
        <begin position="753"/>
        <end position="778"/>
    </location>
</feature>
<dbReference type="Pfam" id="PF03527">
    <property type="entry name" value="RHS"/>
    <property type="match status" value="1"/>
</dbReference>